<dbReference type="InterPro" id="IPR036551">
    <property type="entry name" value="Flavin_trans-like"/>
</dbReference>
<feature type="domain" description="Flavoprotein" evidence="2">
    <location>
        <begin position="14"/>
        <end position="161"/>
    </location>
</feature>
<accession>A0ABX0E3A8</accession>
<evidence type="ECO:0000259" key="2">
    <source>
        <dbReference type="Pfam" id="PF02441"/>
    </source>
</evidence>
<protein>
    <submittedName>
        <fullName evidence="3">Flavoprotein</fullName>
    </submittedName>
</protein>
<dbReference type="Gene3D" id="3.40.50.1950">
    <property type="entry name" value="Flavin prenyltransferase-like"/>
    <property type="match status" value="1"/>
</dbReference>
<dbReference type="EMBL" id="JAAKZX010000158">
    <property type="protein sequence ID" value="NGO47033.1"/>
    <property type="molecule type" value="Genomic_DNA"/>
</dbReference>
<dbReference type="PANTHER" id="PTHR14359">
    <property type="entry name" value="HOMO-OLIGOMERIC FLAVIN CONTAINING CYS DECARBOXYLASE FAMILY"/>
    <property type="match status" value="1"/>
</dbReference>
<evidence type="ECO:0000313" key="4">
    <source>
        <dbReference type="Proteomes" id="UP001518140"/>
    </source>
</evidence>
<feature type="compositionally biased region" description="Low complexity" evidence="1">
    <location>
        <begin position="204"/>
        <end position="217"/>
    </location>
</feature>
<comment type="caution">
    <text evidence="3">The sequence shown here is derived from an EMBL/GenBank/DDBJ whole genome shotgun (WGS) entry which is preliminary data.</text>
</comment>
<dbReference type="InterPro" id="IPR003382">
    <property type="entry name" value="Flavoprotein"/>
</dbReference>
<evidence type="ECO:0000256" key="1">
    <source>
        <dbReference type="SAM" id="MobiDB-lite"/>
    </source>
</evidence>
<feature type="region of interest" description="Disordered" evidence="1">
    <location>
        <begin position="191"/>
        <end position="217"/>
    </location>
</feature>
<dbReference type="PANTHER" id="PTHR14359:SF6">
    <property type="entry name" value="PHOSPHOPANTOTHENOYLCYSTEINE DECARBOXYLASE"/>
    <property type="match status" value="1"/>
</dbReference>
<name>A0ABX0E3A8_9ACTN</name>
<reference evidence="3 4" key="1">
    <citation type="submission" date="2020-02" db="EMBL/GenBank/DDBJ databases">
        <title>Whole-genome analyses of novel actinobacteria.</title>
        <authorList>
            <person name="Sahin N."/>
            <person name="Tokatli A."/>
        </authorList>
    </citation>
    <scope>NUCLEOTIDE SEQUENCE [LARGE SCALE GENOMIC DNA]</scope>
    <source>
        <strain evidence="3 4">YC419</strain>
    </source>
</reference>
<gene>
    <name evidence="3" type="ORF">G6048_34655</name>
</gene>
<keyword evidence="4" id="KW-1185">Reference proteome</keyword>
<dbReference type="Pfam" id="PF02441">
    <property type="entry name" value="Flavoprotein"/>
    <property type="match status" value="1"/>
</dbReference>
<evidence type="ECO:0000313" key="3">
    <source>
        <dbReference type="EMBL" id="NGO47033.1"/>
    </source>
</evidence>
<dbReference type="Proteomes" id="UP001518140">
    <property type="component" value="Unassembled WGS sequence"/>
</dbReference>
<dbReference type="SUPFAM" id="SSF52507">
    <property type="entry name" value="Homo-oligomeric flavin-containing Cys decarboxylases, HFCD"/>
    <property type="match status" value="1"/>
</dbReference>
<sequence length="217" mass="22895">MTRIEHSRTGPSRRILVCACGSAGVLTLPTYLLSIRNRLEGCEVTVILSASAARFLPVRSVNLVADRAIDAADPHVMFTHNHVQLANEHEVVLVMPATANVIAEAAHGIAGSIITTLLLAVPQPAVFVPSMNKQMWGNAALQRNIATLRSDGHEVLEPAWKRTFELASGCTVVAPAMPSPSEIAVLVEERLSGPPAPTGAQPHQEAAGDLLGQAADA</sequence>
<proteinExistence type="predicted"/>
<organism evidence="3 4">
    <name type="scientific">Streptomyces ureilyticus</name>
    <dbReference type="NCBI Taxonomy" id="1775131"/>
    <lineage>
        <taxon>Bacteria</taxon>
        <taxon>Bacillati</taxon>
        <taxon>Actinomycetota</taxon>
        <taxon>Actinomycetes</taxon>
        <taxon>Kitasatosporales</taxon>
        <taxon>Streptomycetaceae</taxon>
        <taxon>Streptomyces</taxon>
    </lineage>
</organism>